<gene>
    <name evidence="2" type="ORF">TJEJU_1211</name>
</gene>
<evidence type="ECO:0000256" key="1">
    <source>
        <dbReference type="SAM" id="Phobius"/>
    </source>
</evidence>
<feature type="transmembrane region" description="Helical" evidence="1">
    <location>
        <begin position="128"/>
        <end position="148"/>
    </location>
</feature>
<dbReference type="InterPro" id="IPR021913">
    <property type="entry name" value="DUF3526"/>
</dbReference>
<dbReference type="EMBL" id="LT899436">
    <property type="protein sequence ID" value="SNR14959.1"/>
    <property type="molecule type" value="Genomic_DNA"/>
</dbReference>
<keyword evidence="1" id="KW-1133">Transmembrane helix</keyword>
<dbReference type="PANTHER" id="PTHR43471:SF1">
    <property type="entry name" value="ABC TRANSPORTER PERMEASE PROTEIN NOSY-RELATED"/>
    <property type="match status" value="1"/>
</dbReference>
<evidence type="ECO:0000313" key="2">
    <source>
        <dbReference type="EMBL" id="SNR14959.1"/>
    </source>
</evidence>
<protein>
    <recommendedName>
        <fullName evidence="4">ABC-2 type transport system permease protein</fullName>
    </recommendedName>
</protein>
<dbReference type="OrthoDB" id="6016419at2"/>
<organism evidence="2 3">
    <name type="scientific">Tenacibaculum jejuense</name>
    <dbReference type="NCBI Taxonomy" id="584609"/>
    <lineage>
        <taxon>Bacteria</taxon>
        <taxon>Pseudomonadati</taxon>
        <taxon>Bacteroidota</taxon>
        <taxon>Flavobacteriia</taxon>
        <taxon>Flavobacteriales</taxon>
        <taxon>Flavobacteriaceae</taxon>
        <taxon>Tenacibaculum</taxon>
    </lineage>
</organism>
<dbReference type="AlphaFoldDB" id="A0A238U6Y0"/>
<evidence type="ECO:0000313" key="3">
    <source>
        <dbReference type="Proteomes" id="UP000215214"/>
    </source>
</evidence>
<dbReference type="KEGG" id="tje:TJEJU_1211"/>
<dbReference type="PANTHER" id="PTHR43471">
    <property type="entry name" value="ABC TRANSPORTER PERMEASE"/>
    <property type="match status" value="1"/>
</dbReference>
<proteinExistence type="predicted"/>
<reference evidence="2 3" key="1">
    <citation type="submission" date="2017-07" db="EMBL/GenBank/DDBJ databases">
        <authorList>
            <person name="Sun Z.S."/>
            <person name="Albrecht U."/>
            <person name="Echele G."/>
            <person name="Lee C.C."/>
        </authorList>
    </citation>
    <scope>NUCLEOTIDE SEQUENCE [LARGE SCALE GENOMIC DNA]</scope>
    <source>
        <strain evidence="3">type strain: KCTC 22618</strain>
    </source>
</reference>
<feature type="transmembrane region" description="Helical" evidence="1">
    <location>
        <begin position="12"/>
        <end position="30"/>
    </location>
</feature>
<keyword evidence="1" id="KW-0812">Transmembrane</keyword>
<keyword evidence="1" id="KW-0472">Membrane</keyword>
<keyword evidence="3" id="KW-1185">Reference proteome</keyword>
<feature type="transmembrane region" description="Helical" evidence="1">
    <location>
        <begin position="205"/>
        <end position="229"/>
    </location>
</feature>
<feature type="transmembrane region" description="Helical" evidence="1">
    <location>
        <begin position="424"/>
        <end position="444"/>
    </location>
</feature>
<evidence type="ECO:0008006" key="4">
    <source>
        <dbReference type="Google" id="ProtNLM"/>
    </source>
</evidence>
<dbReference type="RefSeq" id="WP_095070310.1">
    <property type="nucleotide sequence ID" value="NZ_LT899436.1"/>
</dbReference>
<feature type="transmembrane region" description="Helical" evidence="1">
    <location>
        <begin position="168"/>
        <end position="193"/>
    </location>
</feature>
<sequence length="446" mass="52229">MYTLLIKQFFRSKTVLLAFGILILLGILGISTGKQFLNQKQTAIEKTTEQQRKHIENQVHLHKDDIGLLLYYLKFSFINNLQPTAGIAIGQSDVNSHIQNVKILNLEGQKYDTDLVNPMRLQVGNLDLSFLIIFLFPLVIIALNFNILSEEEENGTWKMVTLQGKSTFQYLIMKLSIRLVFVSIVLAVLFILAKIVLNIPFSSDFINMIIISYIYIFFWFALCFFVIILRNSSNTNAITLLTSWLVLVVFLPVLVNNYITNKYPVDEALSMTIKQRDEYHKRWDTDKQETMKKFYAHYPQFSKYKVEDKGFSWVWYYAMQQMGDDESKLERSKMYNKIEKRAELSKQIAQFFPPLQIQLSMNTIANTSLVQHVKFLNATSDFHERKRLDFYPRIFENESVNSVYWKNYKPEFFKAENNFSLIKTIIPILLLTLILLGSSLLIHFRK</sequence>
<dbReference type="Proteomes" id="UP000215214">
    <property type="component" value="Chromosome TJEJU"/>
</dbReference>
<feature type="transmembrane region" description="Helical" evidence="1">
    <location>
        <begin position="235"/>
        <end position="255"/>
    </location>
</feature>
<accession>A0A238U6Y0</accession>
<dbReference type="Pfam" id="PF12040">
    <property type="entry name" value="DUF3526"/>
    <property type="match status" value="1"/>
</dbReference>
<name>A0A238U6Y0_9FLAO</name>